<keyword evidence="1" id="KW-1133">Transmembrane helix</keyword>
<name>A0A941B7U4_9ACTN</name>
<reference evidence="3" key="1">
    <citation type="submission" date="2021-04" db="EMBL/GenBank/DDBJ databases">
        <title>Genome seq and assembly of Streptomyces sp. RG38.</title>
        <authorList>
            <person name="Chhetri G."/>
        </authorList>
    </citation>
    <scope>NUCLEOTIDE SEQUENCE</scope>
    <source>
        <strain evidence="3">RG38</strain>
    </source>
</reference>
<evidence type="ECO:0000259" key="2">
    <source>
        <dbReference type="Pfam" id="PF23866"/>
    </source>
</evidence>
<evidence type="ECO:0000313" key="4">
    <source>
        <dbReference type="Proteomes" id="UP000677875"/>
    </source>
</evidence>
<protein>
    <recommendedName>
        <fullName evidence="2">DUF7224 domain-containing protein</fullName>
    </recommendedName>
</protein>
<keyword evidence="4" id="KW-1185">Reference proteome</keyword>
<dbReference type="AlphaFoldDB" id="A0A941B7U4"/>
<feature type="transmembrane region" description="Helical" evidence="1">
    <location>
        <begin position="44"/>
        <end position="65"/>
    </location>
</feature>
<accession>A0A941B7U4</accession>
<feature type="domain" description="DUF7224" evidence="2">
    <location>
        <begin position="278"/>
        <end position="428"/>
    </location>
</feature>
<gene>
    <name evidence="3" type="ORF">J5Y05_15045</name>
</gene>
<evidence type="ECO:0000313" key="3">
    <source>
        <dbReference type="EMBL" id="MBQ0827818.1"/>
    </source>
</evidence>
<organism evidence="3 4">
    <name type="scientific">Streptomyces tagetis</name>
    <dbReference type="NCBI Taxonomy" id="2820809"/>
    <lineage>
        <taxon>Bacteria</taxon>
        <taxon>Bacillati</taxon>
        <taxon>Actinomycetota</taxon>
        <taxon>Actinomycetes</taxon>
        <taxon>Kitasatosporales</taxon>
        <taxon>Streptomycetaceae</taxon>
        <taxon>Streptomyces</taxon>
    </lineage>
</organism>
<feature type="transmembrane region" description="Helical" evidence="1">
    <location>
        <begin position="85"/>
        <end position="106"/>
    </location>
</feature>
<dbReference type="Pfam" id="PF23866">
    <property type="entry name" value="DUF7224"/>
    <property type="match status" value="1"/>
</dbReference>
<evidence type="ECO:0000256" key="1">
    <source>
        <dbReference type="SAM" id="Phobius"/>
    </source>
</evidence>
<keyword evidence="1" id="KW-0812">Transmembrane</keyword>
<dbReference type="Proteomes" id="UP000677875">
    <property type="component" value="Unassembled WGS sequence"/>
</dbReference>
<dbReference type="EMBL" id="JAGPNL010000003">
    <property type="protein sequence ID" value="MBQ0827818.1"/>
    <property type="molecule type" value="Genomic_DNA"/>
</dbReference>
<sequence>MFRFHPRAHSAVLAAPPLLGIVLLYVFSAEVSGNLDGYWTSATAKAASTLMFIAPVTAACAAWEAGRLRSARIGNRTPTRNGWRIGAAALVPVMALGFVALGVSLAGVRMQMESPGGWPDLPILASAAVVLVAHTLAGYAVGMWLPAVAAVPVVLVGDYLWNVYPPALEPVWLRHLTGPAFGCCMNAAVADPASIVGPALLAAGLAALAVGAVAASPHAPRLGALPGPAAYAGGAVALLTTVATTTGSVALVDGLGPDAVRARPASDLVCADAEGTRVCVWPEHRARLAETTGIVTTAVAGLSRVGITAPDVVTEDGRRTSAKRWTVTVRQDPGFTGQDIRSGLVSDLSRLLVDTAEGADPGNCPADQAVAVQRALEAEDGLRVWLSAHAGASEEEARHRVDPSVGESVAPVLADGVETQKDWYRSALARARCMPR</sequence>
<dbReference type="RefSeq" id="WP_210872509.1">
    <property type="nucleotide sequence ID" value="NZ_JAGPNL010000003.1"/>
</dbReference>
<comment type="caution">
    <text evidence="3">The sequence shown here is derived from an EMBL/GenBank/DDBJ whole genome shotgun (WGS) entry which is preliminary data.</text>
</comment>
<proteinExistence type="predicted"/>
<dbReference type="InterPro" id="IPR055648">
    <property type="entry name" value="DUF7224"/>
</dbReference>
<keyword evidence="1" id="KW-0472">Membrane</keyword>
<feature type="transmembrane region" description="Helical" evidence="1">
    <location>
        <begin position="118"/>
        <end position="137"/>
    </location>
</feature>
<feature type="transmembrane region" description="Helical" evidence="1">
    <location>
        <begin position="195"/>
        <end position="215"/>
    </location>
</feature>